<accession>A0AAV5T7L1</accession>
<sequence>MAHRAGTALVTIEEWKEKCRDASDRSDDGLVHTLNKGFEAMHAVLSNESDHRQMERAIAHLEIERLITLQFDKPQIDESRNLVLGLVECFHLVLKELTKGRKQAEESKDVITLIEKESTQSPMESFVSPNDISPPIIHSLSVVDTVDAHPNQSSVSPMEPFQENLNDFIIENQLPSLDFMGVEVIIGDPEPLNDHMVSRLEDTEQYEDDSFSEQSMIVDNAENMEQSESVGGNSMDLIVDESIGEDRETDEGMDGMKASSETKEVKKRRPPSITIMRPLKFDDPNLDVSDEEMEETSTNDSNAGSLFIELKNSKTGKLDKTRRQSRVIVKLRYADPNLDVSDEEMEEPSPIESRTKSFKRVKNSSETVKVKKGRTQSITTKYADPNLDVSNEVEKSPSSKKLKKRKPVFKRFTKNTRCMQCETYPSTVHCYISHLARIHKSSLVQNGIYLRCVCGMELRSGWNLRHHNKCDGNQYTLRRLVKK</sequence>
<dbReference type="EMBL" id="BTSX01000003">
    <property type="protein sequence ID" value="GMS89654.1"/>
    <property type="molecule type" value="Genomic_DNA"/>
</dbReference>
<comment type="caution">
    <text evidence="2">The sequence shown here is derived from an EMBL/GenBank/DDBJ whole genome shotgun (WGS) entry which is preliminary data.</text>
</comment>
<evidence type="ECO:0000313" key="3">
    <source>
        <dbReference type="Proteomes" id="UP001432027"/>
    </source>
</evidence>
<feature type="compositionally biased region" description="Acidic residues" evidence="1">
    <location>
        <begin position="284"/>
        <end position="297"/>
    </location>
</feature>
<name>A0AAV5T7L1_9BILA</name>
<dbReference type="Proteomes" id="UP001432027">
    <property type="component" value="Unassembled WGS sequence"/>
</dbReference>
<evidence type="ECO:0000313" key="2">
    <source>
        <dbReference type="EMBL" id="GMS89654.1"/>
    </source>
</evidence>
<organism evidence="2 3">
    <name type="scientific">Pristionchus entomophagus</name>
    <dbReference type="NCBI Taxonomy" id="358040"/>
    <lineage>
        <taxon>Eukaryota</taxon>
        <taxon>Metazoa</taxon>
        <taxon>Ecdysozoa</taxon>
        <taxon>Nematoda</taxon>
        <taxon>Chromadorea</taxon>
        <taxon>Rhabditida</taxon>
        <taxon>Rhabditina</taxon>
        <taxon>Diplogasteromorpha</taxon>
        <taxon>Diplogasteroidea</taxon>
        <taxon>Neodiplogasteridae</taxon>
        <taxon>Pristionchus</taxon>
    </lineage>
</organism>
<keyword evidence="3" id="KW-1185">Reference proteome</keyword>
<feature type="region of interest" description="Disordered" evidence="1">
    <location>
        <begin position="341"/>
        <end position="367"/>
    </location>
</feature>
<feature type="region of interest" description="Disordered" evidence="1">
    <location>
        <begin position="245"/>
        <end position="300"/>
    </location>
</feature>
<proteinExistence type="predicted"/>
<gene>
    <name evidence="2" type="ORF">PENTCL1PPCAC_11829</name>
</gene>
<evidence type="ECO:0000256" key="1">
    <source>
        <dbReference type="SAM" id="MobiDB-lite"/>
    </source>
</evidence>
<reference evidence="2" key="1">
    <citation type="submission" date="2023-10" db="EMBL/GenBank/DDBJ databases">
        <title>Genome assembly of Pristionchus species.</title>
        <authorList>
            <person name="Yoshida K."/>
            <person name="Sommer R.J."/>
        </authorList>
    </citation>
    <scope>NUCLEOTIDE SEQUENCE</scope>
    <source>
        <strain evidence="2">RS0144</strain>
    </source>
</reference>
<protein>
    <recommendedName>
        <fullName evidence="4">TAZ-type domain-containing protein</fullName>
    </recommendedName>
</protein>
<dbReference type="AlphaFoldDB" id="A0AAV5T7L1"/>
<evidence type="ECO:0008006" key="4">
    <source>
        <dbReference type="Google" id="ProtNLM"/>
    </source>
</evidence>